<evidence type="ECO:0000256" key="4">
    <source>
        <dbReference type="ARBA" id="ARBA00022475"/>
    </source>
</evidence>
<sequence>MNAITRHWDAVRDALADEKVRKRSRLAVTETAFLPAALEIVEKPVSPTGRATAWVLLAGLAATIGWVTLGQVDVVASAPGKLIPADNVKLVQPAEPGIVRAILVRDGERVRKGQVLVELDPTVSNADAVQAAKALETAELDAARLRAVLSGLDGRKLNFSPPQGTPADVAATQAALARAQLADLQATAGTHRADSAVAAATRAEAVIQAAKLSETLPLLDQQIDANERLLAKGYVSKLKVIEMRRQRLAAARDRDAALAIARRAAAQIAVAGGSRLQSAAEARARVLADLAKAESDARLRREELTKATQRSTLQRLVSPVDGFVSQLAVHTVGGVVEAAKPIMVIVPAGGRLVAIVKVLNRDAGFVRVGQPVAVKLEAFPFTRYGTLPGRVETISSDALEDEKLGLVYDARIALSGAIRSGDGRAEVLTSGMGATADIRTGRRSIASYLISPVEEAGHNAGRER</sequence>
<dbReference type="Pfam" id="PF26002">
    <property type="entry name" value="Beta-barrel_AprE"/>
    <property type="match status" value="1"/>
</dbReference>
<dbReference type="Gene3D" id="2.40.50.100">
    <property type="match status" value="1"/>
</dbReference>
<reference evidence="13 14" key="1">
    <citation type="submission" date="2017-08" db="EMBL/GenBank/DDBJ databases">
        <title>Infants hospitalized years apart are colonized by the same room-sourced microbial strains.</title>
        <authorList>
            <person name="Brooks B."/>
            <person name="Olm M.R."/>
            <person name="Firek B.A."/>
            <person name="Baker R."/>
            <person name="Thomas B.C."/>
            <person name="Morowitz M.J."/>
            <person name="Banfield J.F."/>
        </authorList>
    </citation>
    <scope>NUCLEOTIDE SEQUENCE [LARGE SCALE GENOMIC DNA]</scope>
    <source>
        <strain evidence="13">S2_018_000_R3_119</strain>
    </source>
</reference>
<dbReference type="InterPro" id="IPR058982">
    <property type="entry name" value="Beta-barrel_AprE"/>
</dbReference>
<comment type="similarity">
    <text evidence="2 9">Belongs to the membrane fusion protein (MFP) (TC 8.A.1) family.</text>
</comment>
<dbReference type="NCBIfam" id="TIGR01843">
    <property type="entry name" value="type_I_hlyD"/>
    <property type="match status" value="1"/>
</dbReference>
<dbReference type="PRINTS" id="PR01490">
    <property type="entry name" value="RTXTOXIND"/>
</dbReference>
<accession>A0A2W5ALD5</accession>
<keyword evidence="6" id="KW-0812">Transmembrane</keyword>
<dbReference type="InterPro" id="IPR050739">
    <property type="entry name" value="MFP"/>
</dbReference>
<evidence type="ECO:0000256" key="7">
    <source>
        <dbReference type="ARBA" id="ARBA00022989"/>
    </source>
</evidence>
<dbReference type="GO" id="GO:0015031">
    <property type="term" value="P:protein transport"/>
    <property type="evidence" value="ECO:0007669"/>
    <property type="project" value="InterPro"/>
</dbReference>
<protein>
    <recommendedName>
        <fullName evidence="9">Membrane fusion protein (MFP) family protein</fullName>
    </recommendedName>
</protein>
<evidence type="ECO:0000256" key="9">
    <source>
        <dbReference type="RuleBase" id="RU365093"/>
    </source>
</evidence>
<evidence type="ECO:0000256" key="8">
    <source>
        <dbReference type="ARBA" id="ARBA00023136"/>
    </source>
</evidence>
<dbReference type="Gene3D" id="2.40.30.170">
    <property type="match status" value="1"/>
</dbReference>
<keyword evidence="8" id="KW-0472">Membrane</keyword>
<comment type="subcellular location">
    <subcellularLocation>
        <location evidence="1 9">Cell inner membrane</location>
        <topology evidence="1 9">Single-pass membrane protein</topology>
    </subcellularLocation>
</comment>
<dbReference type="GO" id="GO:0005886">
    <property type="term" value="C:plasma membrane"/>
    <property type="evidence" value="ECO:0007669"/>
    <property type="project" value="UniProtKB-SubCell"/>
</dbReference>
<dbReference type="Proteomes" id="UP000249555">
    <property type="component" value="Unassembled WGS sequence"/>
</dbReference>
<feature type="coiled-coil region" evidence="10">
    <location>
        <begin position="276"/>
        <end position="310"/>
    </location>
</feature>
<evidence type="ECO:0000256" key="2">
    <source>
        <dbReference type="ARBA" id="ARBA00009477"/>
    </source>
</evidence>
<dbReference type="InterPro" id="IPR010129">
    <property type="entry name" value="T1SS_HlyD"/>
</dbReference>
<comment type="caution">
    <text evidence="13">The sequence shown here is derived from an EMBL/GenBank/DDBJ whole genome shotgun (WGS) entry which is preliminary data.</text>
</comment>
<keyword evidence="5 9" id="KW-0997">Cell inner membrane</keyword>
<evidence type="ECO:0000256" key="6">
    <source>
        <dbReference type="ARBA" id="ARBA00022692"/>
    </source>
</evidence>
<dbReference type="Pfam" id="PF25994">
    <property type="entry name" value="HH_AprE"/>
    <property type="match status" value="1"/>
</dbReference>
<evidence type="ECO:0000256" key="10">
    <source>
        <dbReference type="SAM" id="Coils"/>
    </source>
</evidence>
<keyword evidence="4 9" id="KW-1003">Cell membrane</keyword>
<feature type="domain" description="AprE-like long alpha-helical hairpin" evidence="11">
    <location>
        <begin position="126"/>
        <end position="309"/>
    </location>
</feature>
<keyword evidence="7" id="KW-1133">Transmembrane helix</keyword>
<evidence type="ECO:0000313" key="13">
    <source>
        <dbReference type="EMBL" id="PZO71885.1"/>
    </source>
</evidence>
<evidence type="ECO:0000256" key="1">
    <source>
        <dbReference type="ARBA" id="ARBA00004377"/>
    </source>
</evidence>
<evidence type="ECO:0000313" key="14">
    <source>
        <dbReference type="Proteomes" id="UP000249555"/>
    </source>
</evidence>
<name>A0A2W5ALD5_9SPHN</name>
<dbReference type="EMBL" id="QFMX01000022">
    <property type="protein sequence ID" value="PZO71885.1"/>
    <property type="molecule type" value="Genomic_DNA"/>
</dbReference>
<dbReference type="SUPFAM" id="SSF111369">
    <property type="entry name" value="HlyD-like secretion proteins"/>
    <property type="match status" value="1"/>
</dbReference>
<dbReference type="AlphaFoldDB" id="A0A2W5ALD5"/>
<gene>
    <name evidence="13" type="ORF">DI640_13950</name>
</gene>
<dbReference type="PANTHER" id="PTHR30386">
    <property type="entry name" value="MEMBRANE FUSION SUBUNIT OF EMRAB-TOLC MULTIDRUG EFFLUX PUMP"/>
    <property type="match status" value="1"/>
</dbReference>
<proteinExistence type="inferred from homology"/>
<dbReference type="PANTHER" id="PTHR30386:SF27">
    <property type="entry name" value="MEMBRANE FUSION PROTEIN (MFP) FAMILY PROTEIN"/>
    <property type="match status" value="1"/>
</dbReference>
<evidence type="ECO:0000256" key="5">
    <source>
        <dbReference type="ARBA" id="ARBA00022519"/>
    </source>
</evidence>
<evidence type="ECO:0000259" key="12">
    <source>
        <dbReference type="Pfam" id="PF26002"/>
    </source>
</evidence>
<dbReference type="InterPro" id="IPR058781">
    <property type="entry name" value="HH_AprE-like"/>
</dbReference>
<organism evidence="13 14">
    <name type="scientific">Sphingomonas taxi</name>
    <dbReference type="NCBI Taxonomy" id="1549858"/>
    <lineage>
        <taxon>Bacteria</taxon>
        <taxon>Pseudomonadati</taxon>
        <taxon>Pseudomonadota</taxon>
        <taxon>Alphaproteobacteria</taxon>
        <taxon>Sphingomonadales</taxon>
        <taxon>Sphingomonadaceae</taxon>
        <taxon>Sphingomonas</taxon>
    </lineage>
</organism>
<feature type="domain" description="AprE-like beta-barrel" evidence="12">
    <location>
        <begin position="352"/>
        <end position="441"/>
    </location>
</feature>
<keyword evidence="10" id="KW-0175">Coiled coil</keyword>
<evidence type="ECO:0000256" key="3">
    <source>
        <dbReference type="ARBA" id="ARBA00022448"/>
    </source>
</evidence>
<keyword evidence="3 9" id="KW-0813">Transport</keyword>
<evidence type="ECO:0000259" key="11">
    <source>
        <dbReference type="Pfam" id="PF25994"/>
    </source>
</evidence>